<name>A0ACB8AFL1_9AGAM</name>
<sequence>RRQTTINLDITRYVIEELTGNLETDASLWEACRHKDLTQPVKQFIYKSLRGAFKIGDFWTGIPNYKQRSRCPICTEDTESMEHILTECGKSHQNLLWSLAEEIRPDSKYQWPDINIGMILGCSAITLPPGNSNCDNSPETEKTNLSAEKTGKARLPRILISETAHLI</sequence>
<organism evidence="1 2">
    <name type="scientific">Hygrophoropsis aurantiaca</name>
    <dbReference type="NCBI Taxonomy" id="72124"/>
    <lineage>
        <taxon>Eukaryota</taxon>
        <taxon>Fungi</taxon>
        <taxon>Dikarya</taxon>
        <taxon>Basidiomycota</taxon>
        <taxon>Agaricomycotina</taxon>
        <taxon>Agaricomycetes</taxon>
        <taxon>Agaricomycetidae</taxon>
        <taxon>Boletales</taxon>
        <taxon>Coniophorineae</taxon>
        <taxon>Hygrophoropsidaceae</taxon>
        <taxon>Hygrophoropsis</taxon>
    </lineage>
</organism>
<protein>
    <submittedName>
        <fullName evidence="1">Uncharacterized protein</fullName>
    </submittedName>
</protein>
<dbReference type="Proteomes" id="UP000790377">
    <property type="component" value="Unassembled WGS sequence"/>
</dbReference>
<feature type="non-terminal residue" evidence="1">
    <location>
        <position position="1"/>
    </location>
</feature>
<dbReference type="EMBL" id="MU267661">
    <property type="protein sequence ID" value="KAH7912007.1"/>
    <property type="molecule type" value="Genomic_DNA"/>
</dbReference>
<reference evidence="1" key="1">
    <citation type="journal article" date="2021" name="New Phytol.">
        <title>Evolutionary innovations through gain and loss of genes in the ectomycorrhizal Boletales.</title>
        <authorList>
            <person name="Wu G."/>
            <person name="Miyauchi S."/>
            <person name="Morin E."/>
            <person name="Kuo A."/>
            <person name="Drula E."/>
            <person name="Varga T."/>
            <person name="Kohler A."/>
            <person name="Feng B."/>
            <person name="Cao Y."/>
            <person name="Lipzen A."/>
            <person name="Daum C."/>
            <person name="Hundley H."/>
            <person name="Pangilinan J."/>
            <person name="Johnson J."/>
            <person name="Barry K."/>
            <person name="LaButti K."/>
            <person name="Ng V."/>
            <person name="Ahrendt S."/>
            <person name="Min B."/>
            <person name="Choi I.G."/>
            <person name="Park H."/>
            <person name="Plett J.M."/>
            <person name="Magnuson J."/>
            <person name="Spatafora J.W."/>
            <person name="Nagy L.G."/>
            <person name="Henrissat B."/>
            <person name="Grigoriev I.V."/>
            <person name="Yang Z.L."/>
            <person name="Xu J."/>
            <person name="Martin F.M."/>
        </authorList>
    </citation>
    <scope>NUCLEOTIDE SEQUENCE</scope>
    <source>
        <strain evidence="1">ATCC 28755</strain>
    </source>
</reference>
<evidence type="ECO:0000313" key="1">
    <source>
        <dbReference type="EMBL" id="KAH7912007.1"/>
    </source>
</evidence>
<gene>
    <name evidence="1" type="ORF">BJ138DRAFT_984331</name>
</gene>
<feature type="non-terminal residue" evidence="1">
    <location>
        <position position="167"/>
    </location>
</feature>
<evidence type="ECO:0000313" key="2">
    <source>
        <dbReference type="Proteomes" id="UP000790377"/>
    </source>
</evidence>
<comment type="caution">
    <text evidence="1">The sequence shown here is derived from an EMBL/GenBank/DDBJ whole genome shotgun (WGS) entry which is preliminary data.</text>
</comment>
<accession>A0ACB8AFL1</accession>
<proteinExistence type="predicted"/>
<keyword evidence="2" id="KW-1185">Reference proteome</keyword>